<reference evidence="3" key="1">
    <citation type="submission" date="2020-05" db="EMBL/GenBank/DDBJ databases">
        <authorList>
            <person name="Chiriac C."/>
            <person name="Salcher M."/>
            <person name="Ghai R."/>
            <person name="Kavagutti S V."/>
        </authorList>
    </citation>
    <scope>NUCLEOTIDE SEQUENCE</scope>
</reference>
<keyword evidence="2" id="KW-1133">Transmembrane helix</keyword>
<name>A0A6J7WYI5_9CAUD</name>
<keyword evidence="2" id="KW-0472">Membrane</keyword>
<feature type="coiled-coil region" evidence="1">
    <location>
        <begin position="20"/>
        <end position="47"/>
    </location>
</feature>
<protein>
    <submittedName>
        <fullName evidence="3">Uncharacterized protein</fullName>
    </submittedName>
</protein>
<evidence type="ECO:0000256" key="1">
    <source>
        <dbReference type="SAM" id="Coils"/>
    </source>
</evidence>
<keyword evidence="2" id="KW-0812">Transmembrane</keyword>
<accession>A0A6J7WYI5</accession>
<proteinExistence type="predicted"/>
<gene>
    <name evidence="3" type="ORF">UFOVP372_32</name>
</gene>
<evidence type="ECO:0000256" key="2">
    <source>
        <dbReference type="SAM" id="Phobius"/>
    </source>
</evidence>
<dbReference type="EMBL" id="LR798302">
    <property type="protein sequence ID" value="CAB5222800.1"/>
    <property type="molecule type" value="Genomic_DNA"/>
</dbReference>
<evidence type="ECO:0000313" key="3">
    <source>
        <dbReference type="EMBL" id="CAB5222800.1"/>
    </source>
</evidence>
<feature type="transmembrane region" description="Helical" evidence="2">
    <location>
        <begin position="55"/>
        <end position="76"/>
    </location>
</feature>
<sequence>MAFESAEIDPVKYGVLWQKVQDYERRFDEMSAKMDKMESNVEKLVALANQGRGGFWAGMAFVSFISSGVGFTLSWIKGH</sequence>
<keyword evidence="1" id="KW-0175">Coiled coil</keyword>
<organism evidence="3">
    <name type="scientific">uncultured Caudovirales phage</name>
    <dbReference type="NCBI Taxonomy" id="2100421"/>
    <lineage>
        <taxon>Viruses</taxon>
        <taxon>Duplodnaviria</taxon>
        <taxon>Heunggongvirae</taxon>
        <taxon>Uroviricota</taxon>
        <taxon>Caudoviricetes</taxon>
        <taxon>Peduoviridae</taxon>
        <taxon>Maltschvirus</taxon>
        <taxon>Maltschvirus maltsch</taxon>
    </lineage>
</organism>